<dbReference type="EMBL" id="CADEAL010000968">
    <property type="protein sequence ID" value="CAB1427433.1"/>
    <property type="molecule type" value="Genomic_DNA"/>
</dbReference>
<keyword evidence="3" id="KW-1185">Reference proteome</keyword>
<name>A0A9N7U9E7_PLEPL</name>
<dbReference type="Proteomes" id="UP001153269">
    <property type="component" value="Unassembled WGS sequence"/>
</dbReference>
<comment type="caution">
    <text evidence="2">The sequence shown here is derived from an EMBL/GenBank/DDBJ whole genome shotgun (WGS) entry which is preliminary data.</text>
</comment>
<feature type="region of interest" description="Disordered" evidence="1">
    <location>
        <begin position="30"/>
        <end position="59"/>
    </location>
</feature>
<evidence type="ECO:0000313" key="3">
    <source>
        <dbReference type="Proteomes" id="UP001153269"/>
    </source>
</evidence>
<proteinExistence type="predicted"/>
<evidence type="ECO:0000313" key="2">
    <source>
        <dbReference type="EMBL" id="CAB1427433.1"/>
    </source>
</evidence>
<evidence type="ECO:0000256" key="1">
    <source>
        <dbReference type="SAM" id="MobiDB-lite"/>
    </source>
</evidence>
<protein>
    <submittedName>
        <fullName evidence="2">Uncharacterized protein</fullName>
    </submittedName>
</protein>
<sequence>MDKTKRKEDMMQLKLTLSQCQCQEKQCKHPGLGSGPGWSTVHKDSRHIPPRHSKTTTIPSLSAEGWAPLLASTRCERNWSSLLGCSSARIRVTGGNERGAHTRFIQSHTRRESVLVPLYCIREREEVQSPGSELHRQFPAKLVHHGETGSVRGVGGGLHSGSAPTDRPTRTDRPR</sequence>
<reference evidence="2" key="1">
    <citation type="submission" date="2020-03" db="EMBL/GenBank/DDBJ databases">
        <authorList>
            <person name="Weist P."/>
        </authorList>
    </citation>
    <scope>NUCLEOTIDE SEQUENCE</scope>
</reference>
<organism evidence="2 3">
    <name type="scientific">Pleuronectes platessa</name>
    <name type="common">European plaice</name>
    <dbReference type="NCBI Taxonomy" id="8262"/>
    <lineage>
        <taxon>Eukaryota</taxon>
        <taxon>Metazoa</taxon>
        <taxon>Chordata</taxon>
        <taxon>Craniata</taxon>
        <taxon>Vertebrata</taxon>
        <taxon>Euteleostomi</taxon>
        <taxon>Actinopterygii</taxon>
        <taxon>Neopterygii</taxon>
        <taxon>Teleostei</taxon>
        <taxon>Neoteleostei</taxon>
        <taxon>Acanthomorphata</taxon>
        <taxon>Carangaria</taxon>
        <taxon>Pleuronectiformes</taxon>
        <taxon>Pleuronectoidei</taxon>
        <taxon>Pleuronectidae</taxon>
        <taxon>Pleuronectes</taxon>
    </lineage>
</organism>
<feature type="region of interest" description="Disordered" evidence="1">
    <location>
        <begin position="147"/>
        <end position="175"/>
    </location>
</feature>
<dbReference type="AlphaFoldDB" id="A0A9N7U9E7"/>
<gene>
    <name evidence="2" type="ORF">PLEPLA_LOCUS15372</name>
</gene>
<accession>A0A9N7U9E7</accession>